<gene>
    <name evidence="2" type="ORF">N0V87_010464</name>
</gene>
<sequence length="415" mass="45954">MADKSVAIISRQDLLDLDTPASAYITNVQHLSSYNWIESPSITPTIAVPGCPDRWSPPHASFRLKKDSGHVYISQNAARHPDSPLEPLFRALYISYPSFDIANFDVVTDRNNIRKLLGVVNNRWCSKREDFTIHVEVKKNTAIFCRSETKTEEYIGPNEFRGYGHSFERRCTRLALTGSTGHHRIISYSFGDLRFIVRHETDGYVEVGGGQSCPPTTKVQAPTLDDLSNVLESLELSPGSSSPAKTSANSKLVIRQEGQTVPLASTLEIKTRVAHRPLAFEDVVSQLWISQTPKLVRAYHTKGVFEIPKVDDVAADIKSWENQNQKDLKVLASLIGKIRNVVKEFGGRAVLEYDANKDSLSFRRLRGGQMLPKDVYARWDKESSGSEANTDQNSIKVAGGAVTDESPAAAGVGPQ</sequence>
<comment type="caution">
    <text evidence="2">The sequence shown here is derived from an EMBL/GenBank/DDBJ whole genome shotgun (WGS) entry which is preliminary data.</text>
</comment>
<keyword evidence="3" id="KW-1185">Reference proteome</keyword>
<evidence type="ECO:0000256" key="1">
    <source>
        <dbReference type="SAM" id="MobiDB-lite"/>
    </source>
</evidence>
<dbReference type="EMBL" id="JAPEUV010000251">
    <property type="protein sequence ID" value="KAJ4329910.1"/>
    <property type="molecule type" value="Genomic_DNA"/>
</dbReference>
<dbReference type="OrthoDB" id="420564at2759"/>
<organism evidence="2 3">
    <name type="scientific">Didymella glomerata</name>
    <dbReference type="NCBI Taxonomy" id="749621"/>
    <lineage>
        <taxon>Eukaryota</taxon>
        <taxon>Fungi</taxon>
        <taxon>Dikarya</taxon>
        <taxon>Ascomycota</taxon>
        <taxon>Pezizomycotina</taxon>
        <taxon>Dothideomycetes</taxon>
        <taxon>Pleosporomycetidae</taxon>
        <taxon>Pleosporales</taxon>
        <taxon>Pleosporineae</taxon>
        <taxon>Didymellaceae</taxon>
        <taxon>Didymella</taxon>
    </lineage>
</organism>
<reference evidence="2" key="1">
    <citation type="submission" date="2022-10" db="EMBL/GenBank/DDBJ databases">
        <title>Tapping the CABI collections for fungal endophytes: first genome assemblies for Collariella, Neodidymelliopsis, Ascochyta clinopodiicola, Didymella pomorum, Didymosphaeria variabile, Neocosmospora piperis and Neocucurbitaria cava.</title>
        <authorList>
            <person name="Hill R."/>
        </authorList>
    </citation>
    <scope>NUCLEOTIDE SEQUENCE</scope>
    <source>
        <strain evidence="2">IMI 360193</strain>
    </source>
</reference>
<accession>A0A9W9BV11</accession>
<name>A0A9W9BV11_9PLEO</name>
<dbReference type="AlphaFoldDB" id="A0A9W9BV11"/>
<feature type="region of interest" description="Disordered" evidence="1">
    <location>
        <begin position="380"/>
        <end position="415"/>
    </location>
</feature>
<dbReference type="Proteomes" id="UP001140562">
    <property type="component" value="Unassembled WGS sequence"/>
</dbReference>
<dbReference type="PANTHER" id="PTHR35179">
    <property type="entry name" value="PROTEIN CBG02620"/>
    <property type="match status" value="1"/>
</dbReference>
<evidence type="ECO:0000313" key="2">
    <source>
        <dbReference type="EMBL" id="KAJ4329910.1"/>
    </source>
</evidence>
<protein>
    <recommendedName>
        <fullName evidence="4">Geranylgeranyl pyrophosphate synthetase</fullName>
    </recommendedName>
</protein>
<evidence type="ECO:0008006" key="4">
    <source>
        <dbReference type="Google" id="ProtNLM"/>
    </source>
</evidence>
<feature type="compositionally biased region" description="Polar residues" evidence="1">
    <location>
        <begin position="385"/>
        <end position="395"/>
    </location>
</feature>
<proteinExistence type="predicted"/>
<dbReference type="PANTHER" id="PTHR35179:SF2">
    <property type="entry name" value="START DOMAIN-CONTAINING PROTEIN"/>
    <property type="match status" value="1"/>
</dbReference>
<evidence type="ECO:0000313" key="3">
    <source>
        <dbReference type="Proteomes" id="UP001140562"/>
    </source>
</evidence>